<accession>A0A382BA89</accession>
<organism evidence="1">
    <name type="scientific">marine metagenome</name>
    <dbReference type="NCBI Taxonomy" id="408172"/>
    <lineage>
        <taxon>unclassified sequences</taxon>
        <taxon>metagenomes</taxon>
        <taxon>ecological metagenomes</taxon>
    </lineage>
</organism>
<sequence length="56" mass="6279">VVGCGTSIGSCYGHWVKGPGHHRGTRHMLKDASLPYYQCVDENPPHNDVQGKRRYL</sequence>
<name>A0A382BA89_9ZZZZ</name>
<dbReference type="AlphaFoldDB" id="A0A382BA89"/>
<gene>
    <name evidence="1" type="ORF">METZ01_LOCUS163594</name>
</gene>
<protein>
    <submittedName>
        <fullName evidence="1">Uncharacterized protein</fullName>
    </submittedName>
</protein>
<reference evidence="1" key="1">
    <citation type="submission" date="2018-05" db="EMBL/GenBank/DDBJ databases">
        <authorList>
            <person name="Lanie J.A."/>
            <person name="Ng W.-L."/>
            <person name="Kazmierczak K.M."/>
            <person name="Andrzejewski T.M."/>
            <person name="Davidsen T.M."/>
            <person name="Wayne K.J."/>
            <person name="Tettelin H."/>
            <person name="Glass J.I."/>
            <person name="Rusch D."/>
            <person name="Podicherti R."/>
            <person name="Tsui H.-C.T."/>
            <person name="Winkler M.E."/>
        </authorList>
    </citation>
    <scope>NUCLEOTIDE SEQUENCE</scope>
</reference>
<evidence type="ECO:0000313" key="1">
    <source>
        <dbReference type="EMBL" id="SVB10740.1"/>
    </source>
</evidence>
<proteinExistence type="predicted"/>
<feature type="non-terminal residue" evidence="1">
    <location>
        <position position="1"/>
    </location>
</feature>
<dbReference type="EMBL" id="UINC01028907">
    <property type="protein sequence ID" value="SVB10740.1"/>
    <property type="molecule type" value="Genomic_DNA"/>
</dbReference>